<dbReference type="AlphaFoldDB" id="A0A922CGU4"/>
<sequence length="320" mass="36229">MQNKTVVAFISTLFFTQIYSYLLKSGNKYNVSKFDYRPVNNGPVPDYYDWREHGMVSPVKNQLTCNACWAFCVVAGNSTTLLHAGKTASNDLFKNNSSKSLNRLAYIKLYEFQQVLQQLYEFHLKIYRNVEETLSEQFLIDCDEDKKGCGSASIIKTYADIVTKLGGVLRESDYYPYASRPLQCRWHPKNKELKLGAPIASPGLIPVVGFRRVLPDEEVMAQFVFQYGPLSAAINSASMARYRGGIDEPTDEDCNPRGLDHSILIVGYSAYVSKETGKTLPYWIIKNSWGVEWGDYGFYYLVRGRNACGIATDVSFAYIN</sequence>
<dbReference type="InterPro" id="IPR013128">
    <property type="entry name" value="Peptidase_C1A"/>
</dbReference>
<dbReference type="Proteomes" id="UP000791440">
    <property type="component" value="Unassembled WGS sequence"/>
</dbReference>
<dbReference type="EMBL" id="JH668315">
    <property type="protein sequence ID" value="KAG6445053.1"/>
    <property type="molecule type" value="Genomic_DNA"/>
</dbReference>
<name>A0A922CGU4_MANSE</name>
<evidence type="ECO:0000313" key="4">
    <source>
        <dbReference type="Proteomes" id="UP000791440"/>
    </source>
</evidence>
<evidence type="ECO:0000259" key="2">
    <source>
        <dbReference type="SMART" id="SM00645"/>
    </source>
</evidence>
<keyword evidence="4" id="KW-1185">Reference proteome</keyword>
<proteinExistence type="predicted"/>
<comment type="caution">
    <text evidence="3">The sequence shown here is derived from an EMBL/GenBank/DDBJ whole genome shotgun (WGS) entry which is preliminary data.</text>
</comment>
<dbReference type="CDD" id="cd02248">
    <property type="entry name" value="Peptidase_C1A"/>
    <property type="match status" value="1"/>
</dbReference>
<evidence type="ECO:0000256" key="1">
    <source>
        <dbReference type="ARBA" id="ARBA00023157"/>
    </source>
</evidence>
<dbReference type="GO" id="GO:0008234">
    <property type="term" value="F:cysteine-type peptidase activity"/>
    <property type="evidence" value="ECO:0007669"/>
    <property type="project" value="InterPro"/>
</dbReference>
<gene>
    <name evidence="3" type="ORF">O3G_MSEX003686</name>
</gene>
<accession>A0A922CGU4</accession>
<organism evidence="3 4">
    <name type="scientific">Manduca sexta</name>
    <name type="common">Tobacco hawkmoth</name>
    <name type="synonym">Tobacco hornworm</name>
    <dbReference type="NCBI Taxonomy" id="7130"/>
    <lineage>
        <taxon>Eukaryota</taxon>
        <taxon>Metazoa</taxon>
        <taxon>Ecdysozoa</taxon>
        <taxon>Arthropoda</taxon>
        <taxon>Hexapoda</taxon>
        <taxon>Insecta</taxon>
        <taxon>Pterygota</taxon>
        <taxon>Neoptera</taxon>
        <taxon>Endopterygota</taxon>
        <taxon>Lepidoptera</taxon>
        <taxon>Glossata</taxon>
        <taxon>Ditrysia</taxon>
        <taxon>Bombycoidea</taxon>
        <taxon>Sphingidae</taxon>
        <taxon>Sphinginae</taxon>
        <taxon>Sphingini</taxon>
        <taxon>Manduca</taxon>
    </lineage>
</organism>
<dbReference type="PANTHER" id="PTHR12411">
    <property type="entry name" value="CYSTEINE PROTEASE FAMILY C1-RELATED"/>
    <property type="match status" value="1"/>
</dbReference>
<dbReference type="InterPro" id="IPR000668">
    <property type="entry name" value="Peptidase_C1A_C"/>
</dbReference>
<reference evidence="3" key="2">
    <citation type="submission" date="2020-12" db="EMBL/GenBank/DDBJ databases">
        <authorList>
            <person name="Kanost M."/>
        </authorList>
    </citation>
    <scope>NUCLEOTIDE SEQUENCE</scope>
</reference>
<dbReference type="InterPro" id="IPR025661">
    <property type="entry name" value="Pept_asp_AS"/>
</dbReference>
<dbReference type="InterPro" id="IPR039417">
    <property type="entry name" value="Peptidase_C1A_papain-like"/>
</dbReference>
<dbReference type="SMART" id="SM00645">
    <property type="entry name" value="Pept_C1"/>
    <property type="match status" value="1"/>
</dbReference>
<protein>
    <recommendedName>
        <fullName evidence="2">Peptidase C1A papain C-terminal domain-containing protein</fullName>
    </recommendedName>
</protein>
<reference evidence="3" key="1">
    <citation type="journal article" date="2016" name="Insect Biochem. Mol. Biol.">
        <title>Multifaceted biological insights from a draft genome sequence of the tobacco hornworm moth, Manduca sexta.</title>
        <authorList>
            <person name="Kanost M.R."/>
            <person name="Arrese E.L."/>
            <person name="Cao X."/>
            <person name="Chen Y.R."/>
            <person name="Chellapilla S."/>
            <person name="Goldsmith M.R."/>
            <person name="Grosse-Wilde E."/>
            <person name="Heckel D.G."/>
            <person name="Herndon N."/>
            <person name="Jiang H."/>
            <person name="Papanicolaou A."/>
            <person name="Qu J."/>
            <person name="Soulages J.L."/>
            <person name="Vogel H."/>
            <person name="Walters J."/>
            <person name="Waterhouse R.M."/>
            <person name="Ahn S.J."/>
            <person name="Almeida F.C."/>
            <person name="An C."/>
            <person name="Aqrawi P."/>
            <person name="Bretschneider A."/>
            <person name="Bryant W.B."/>
            <person name="Bucks S."/>
            <person name="Chao H."/>
            <person name="Chevignon G."/>
            <person name="Christen J.M."/>
            <person name="Clarke D.F."/>
            <person name="Dittmer N.T."/>
            <person name="Ferguson L.C.F."/>
            <person name="Garavelou S."/>
            <person name="Gordon K.H.J."/>
            <person name="Gunaratna R.T."/>
            <person name="Han Y."/>
            <person name="Hauser F."/>
            <person name="He Y."/>
            <person name="Heidel-Fischer H."/>
            <person name="Hirsh A."/>
            <person name="Hu Y."/>
            <person name="Jiang H."/>
            <person name="Kalra D."/>
            <person name="Klinner C."/>
            <person name="Konig C."/>
            <person name="Kovar C."/>
            <person name="Kroll A.R."/>
            <person name="Kuwar S.S."/>
            <person name="Lee S.L."/>
            <person name="Lehman R."/>
            <person name="Li K."/>
            <person name="Li Z."/>
            <person name="Liang H."/>
            <person name="Lovelace S."/>
            <person name="Lu Z."/>
            <person name="Mansfield J.H."/>
            <person name="McCulloch K.J."/>
            <person name="Mathew T."/>
            <person name="Morton B."/>
            <person name="Muzny D.M."/>
            <person name="Neunemann D."/>
            <person name="Ongeri F."/>
            <person name="Pauchet Y."/>
            <person name="Pu L.L."/>
            <person name="Pyrousis I."/>
            <person name="Rao X.J."/>
            <person name="Redding A."/>
            <person name="Roesel C."/>
            <person name="Sanchez-Gracia A."/>
            <person name="Schaack S."/>
            <person name="Shukla A."/>
            <person name="Tetreau G."/>
            <person name="Wang Y."/>
            <person name="Xiong G.H."/>
            <person name="Traut W."/>
            <person name="Walsh T.K."/>
            <person name="Worley K.C."/>
            <person name="Wu D."/>
            <person name="Wu W."/>
            <person name="Wu Y.Q."/>
            <person name="Zhang X."/>
            <person name="Zou Z."/>
            <person name="Zucker H."/>
            <person name="Briscoe A.D."/>
            <person name="Burmester T."/>
            <person name="Clem R.J."/>
            <person name="Feyereisen R."/>
            <person name="Grimmelikhuijzen C.J.P."/>
            <person name="Hamodrakas S.J."/>
            <person name="Hansson B.S."/>
            <person name="Huguet E."/>
            <person name="Jermiin L.S."/>
            <person name="Lan Q."/>
            <person name="Lehman H.K."/>
            <person name="Lorenzen M."/>
            <person name="Merzendorfer H."/>
            <person name="Michalopoulos I."/>
            <person name="Morton D.B."/>
            <person name="Muthukrishnan S."/>
            <person name="Oakeshott J.G."/>
            <person name="Palmer W."/>
            <person name="Park Y."/>
            <person name="Passarelli A.L."/>
            <person name="Rozas J."/>
            <person name="Schwartz L.M."/>
            <person name="Smith W."/>
            <person name="Southgate A."/>
            <person name="Vilcinskas A."/>
            <person name="Vogt R."/>
            <person name="Wang P."/>
            <person name="Werren J."/>
            <person name="Yu X.Q."/>
            <person name="Zhou J.J."/>
            <person name="Brown S.J."/>
            <person name="Scherer S.E."/>
            <person name="Richards S."/>
            <person name="Blissard G.W."/>
        </authorList>
    </citation>
    <scope>NUCLEOTIDE SEQUENCE</scope>
</reference>
<dbReference type="InterPro" id="IPR025660">
    <property type="entry name" value="Pept_his_AS"/>
</dbReference>
<feature type="domain" description="Peptidase C1A papain C-terminal" evidence="2">
    <location>
        <begin position="44"/>
        <end position="318"/>
    </location>
</feature>
<dbReference type="Pfam" id="PF00112">
    <property type="entry name" value="Peptidase_C1"/>
    <property type="match status" value="2"/>
</dbReference>
<keyword evidence="1" id="KW-1015">Disulfide bond</keyword>
<dbReference type="GO" id="GO:0006508">
    <property type="term" value="P:proteolysis"/>
    <property type="evidence" value="ECO:0007669"/>
    <property type="project" value="InterPro"/>
</dbReference>
<dbReference type="PROSITE" id="PS00639">
    <property type="entry name" value="THIOL_PROTEASE_HIS"/>
    <property type="match status" value="1"/>
</dbReference>
<dbReference type="EMBL" id="JH668315">
    <property type="protein sequence ID" value="KAG6445052.1"/>
    <property type="molecule type" value="Genomic_DNA"/>
</dbReference>
<dbReference type="PROSITE" id="PS00640">
    <property type="entry name" value="THIOL_PROTEASE_ASN"/>
    <property type="match status" value="1"/>
</dbReference>
<evidence type="ECO:0000313" key="3">
    <source>
        <dbReference type="EMBL" id="KAG6445053.1"/>
    </source>
</evidence>